<dbReference type="PROSITE" id="PS50157">
    <property type="entry name" value="ZINC_FINGER_C2H2_2"/>
    <property type="match status" value="1"/>
</dbReference>
<dbReference type="FunFam" id="3.30.160.60:FF:001049">
    <property type="entry name" value="zinc finger protein 319"/>
    <property type="match status" value="1"/>
</dbReference>
<evidence type="ECO:0000256" key="1">
    <source>
        <dbReference type="ARBA" id="ARBA00022723"/>
    </source>
</evidence>
<dbReference type="OrthoDB" id="8113227at2759"/>
<reference evidence="7" key="2">
    <citation type="submission" date="2025-08" db="UniProtKB">
        <authorList>
            <consortium name="Ensembl"/>
        </authorList>
    </citation>
    <scope>IDENTIFICATION</scope>
</reference>
<dbReference type="Ensembl" id="ENSSFOT00015051254.1">
    <property type="protein sequence ID" value="ENSSFOP00015070418.1"/>
    <property type="gene ID" value="ENSSFOG00015030371.1"/>
</dbReference>
<dbReference type="SMART" id="SM00355">
    <property type="entry name" value="ZnF_C2H2"/>
    <property type="match status" value="1"/>
</dbReference>
<dbReference type="Pfam" id="PF00096">
    <property type="entry name" value="zf-C2H2"/>
    <property type="match status" value="1"/>
</dbReference>
<sequence length="78" mass="8533">MHSRRGYPSTPACTCGRAFNSHSEKPYRCPQCGKCFTQSGALKIHMRIHTGERPFVCGLCGKGFSNRSGIQEGLRAAT</sequence>
<dbReference type="GO" id="GO:0008270">
    <property type="term" value="F:zinc ion binding"/>
    <property type="evidence" value="ECO:0007669"/>
    <property type="project" value="UniProtKB-KW"/>
</dbReference>
<evidence type="ECO:0000256" key="5">
    <source>
        <dbReference type="PROSITE-ProRule" id="PRU00042"/>
    </source>
</evidence>
<reference evidence="7" key="3">
    <citation type="submission" date="2025-09" db="UniProtKB">
        <authorList>
            <consortium name="Ensembl"/>
        </authorList>
    </citation>
    <scope>IDENTIFICATION</scope>
</reference>
<organism evidence="7 8">
    <name type="scientific">Scleropages formosus</name>
    <name type="common">Asian bonytongue</name>
    <name type="synonym">Osteoglossum formosum</name>
    <dbReference type="NCBI Taxonomy" id="113540"/>
    <lineage>
        <taxon>Eukaryota</taxon>
        <taxon>Metazoa</taxon>
        <taxon>Chordata</taxon>
        <taxon>Craniata</taxon>
        <taxon>Vertebrata</taxon>
        <taxon>Euteleostomi</taxon>
        <taxon>Actinopterygii</taxon>
        <taxon>Neopterygii</taxon>
        <taxon>Teleostei</taxon>
        <taxon>Osteoglossocephala</taxon>
        <taxon>Osteoglossomorpha</taxon>
        <taxon>Osteoglossiformes</taxon>
        <taxon>Osteoglossidae</taxon>
        <taxon>Scleropages</taxon>
    </lineage>
</organism>
<dbReference type="InterPro" id="IPR050717">
    <property type="entry name" value="C2H2-ZF_Transcription_Reg"/>
</dbReference>
<dbReference type="GO" id="GO:0000981">
    <property type="term" value="F:DNA-binding transcription factor activity, RNA polymerase II-specific"/>
    <property type="evidence" value="ECO:0007669"/>
    <property type="project" value="TreeGrafter"/>
</dbReference>
<keyword evidence="4" id="KW-0862">Zinc</keyword>
<dbReference type="GO" id="GO:0000977">
    <property type="term" value="F:RNA polymerase II transcription regulatory region sequence-specific DNA binding"/>
    <property type="evidence" value="ECO:0007669"/>
    <property type="project" value="TreeGrafter"/>
</dbReference>
<dbReference type="PANTHER" id="PTHR14196:SF12">
    <property type="entry name" value="ZINC FINGER PROTEIN 208-LIKE"/>
    <property type="match status" value="1"/>
</dbReference>
<name>A0A8C9W9D6_SCLFO</name>
<evidence type="ECO:0000256" key="3">
    <source>
        <dbReference type="ARBA" id="ARBA00022771"/>
    </source>
</evidence>
<feature type="domain" description="C2H2-type" evidence="6">
    <location>
        <begin position="27"/>
        <end position="54"/>
    </location>
</feature>
<dbReference type="AlphaFoldDB" id="A0A8C9W9D6"/>
<evidence type="ECO:0000259" key="6">
    <source>
        <dbReference type="PROSITE" id="PS50157"/>
    </source>
</evidence>
<evidence type="ECO:0000256" key="4">
    <source>
        <dbReference type="ARBA" id="ARBA00022833"/>
    </source>
</evidence>
<dbReference type="SUPFAM" id="SSF57667">
    <property type="entry name" value="beta-beta-alpha zinc fingers"/>
    <property type="match status" value="1"/>
</dbReference>
<dbReference type="GO" id="GO:0005634">
    <property type="term" value="C:nucleus"/>
    <property type="evidence" value="ECO:0007669"/>
    <property type="project" value="TreeGrafter"/>
</dbReference>
<reference evidence="7 8" key="1">
    <citation type="submission" date="2019-04" db="EMBL/GenBank/DDBJ databases">
        <authorList>
            <consortium name="Wellcome Sanger Institute Data Sharing"/>
        </authorList>
    </citation>
    <scope>NUCLEOTIDE SEQUENCE [LARGE SCALE GENOMIC DNA]</scope>
</reference>
<protein>
    <recommendedName>
        <fullName evidence="6">C2H2-type domain-containing protein</fullName>
    </recommendedName>
</protein>
<dbReference type="Proteomes" id="UP000694397">
    <property type="component" value="Chromosome 18"/>
</dbReference>
<evidence type="ECO:0000313" key="7">
    <source>
        <dbReference type="Ensembl" id="ENSSFOP00015070418.1"/>
    </source>
</evidence>
<keyword evidence="1" id="KW-0479">Metal-binding</keyword>
<keyword evidence="3 5" id="KW-0863">Zinc-finger</keyword>
<dbReference type="InterPro" id="IPR036236">
    <property type="entry name" value="Znf_C2H2_sf"/>
</dbReference>
<dbReference type="Gene3D" id="3.30.160.60">
    <property type="entry name" value="Classic Zinc Finger"/>
    <property type="match status" value="2"/>
</dbReference>
<evidence type="ECO:0000313" key="8">
    <source>
        <dbReference type="Proteomes" id="UP000694397"/>
    </source>
</evidence>
<dbReference type="GeneTree" id="ENSGT01150000286971"/>
<accession>A0A8C9W9D6</accession>
<evidence type="ECO:0000256" key="2">
    <source>
        <dbReference type="ARBA" id="ARBA00022737"/>
    </source>
</evidence>
<dbReference type="PROSITE" id="PS00028">
    <property type="entry name" value="ZINC_FINGER_C2H2_1"/>
    <property type="match status" value="1"/>
</dbReference>
<dbReference type="InterPro" id="IPR013087">
    <property type="entry name" value="Znf_C2H2_type"/>
</dbReference>
<proteinExistence type="predicted"/>
<keyword evidence="8" id="KW-1185">Reference proteome</keyword>
<keyword evidence="2" id="KW-0677">Repeat</keyword>
<dbReference type="PANTHER" id="PTHR14196">
    <property type="entry name" value="ODD-SKIPPED - RELATED"/>
    <property type="match status" value="1"/>
</dbReference>
<dbReference type="FunFam" id="3.30.160.60:FF:000670">
    <property type="entry name" value="zinc finger protein 22"/>
    <property type="match status" value="1"/>
</dbReference>